<reference evidence="2 3" key="1">
    <citation type="journal article" date="2015" name="Genome Announc.">
        <title>Expanding the biotechnology potential of lactobacilli through comparative genomics of 213 strains and associated genera.</title>
        <authorList>
            <person name="Sun Z."/>
            <person name="Harris H.M."/>
            <person name="McCann A."/>
            <person name="Guo C."/>
            <person name="Argimon S."/>
            <person name="Zhang W."/>
            <person name="Yang X."/>
            <person name="Jeffery I.B."/>
            <person name="Cooney J.C."/>
            <person name="Kagawa T.F."/>
            <person name="Liu W."/>
            <person name="Song Y."/>
            <person name="Salvetti E."/>
            <person name="Wrobel A."/>
            <person name="Rasinkangas P."/>
            <person name="Parkhill J."/>
            <person name="Rea M.C."/>
            <person name="O'Sullivan O."/>
            <person name="Ritari J."/>
            <person name="Douillard F.P."/>
            <person name="Paul Ross R."/>
            <person name="Yang R."/>
            <person name="Briner A.E."/>
            <person name="Felis G.E."/>
            <person name="de Vos W.M."/>
            <person name="Barrangou R."/>
            <person name="Klaenhammer T.R."/>
            <person name="Caufield P.W."/>
            <person name="Cui Y."/>
            <person name="Zhang H."/>
            <person name="O'Toole P.W."/>
        </authorList>
    </citation>
    <scope>NUCLEOTIDE SEQUENCE [LARGE SCALE GENOMIC DNA]</scope>
    <source>
        <strain evidence="2 3">DSM 20452</strain>
    </source>
</reference>
<name>A0A0R2B8N8_9LACO</name>
<feature type="transmembrane region" description="Helical" evidence="1">
    <location>
        <begin position="7"/>
        <end position="27"/>
    </location>
</feature>
<gene>
    <name evidence="2" type="ORF">FC48_GL000480</name>
</gene>
<evidence type="ECO:0000313" key="3">
    <source>
        <dbReference type="Proteomes" id="UP000051612"/>
    </source>
</evidence>
<feature type="transmembrane region" description="Helical" evidence="1">
    <location>
        <begin position="149"/>
        <end position="168"/>
    </location>
</feature>
<comment type="caution">
    <text evidence="2">The sequence shown here is derived from an EMBL/GenBank/DDBJ whole genome shotgun (WGS) entry which is preliminary data.</text>
</comment>
<proteinExistence type="predicted"/>
<dbReference type="InterPro" id="IPR009793">
    <property type="entry name" value="DUF1361"/>
</dbReference>
<feature type="transmembrane region" description="Helical" evidence="1">
    <location>
        <begin position="106"/>
        <end position="128"/>
    </location>
</feature>
<dbReference type="AlphaFoldDB" id="A0A0R2B8N8"/>
<accession>A0A0R2B8N8</accession>
<dbReference type="PATRIC" id="fig|1423772.3.peg.524"/>
<feature type="transmembrane region" description="Helical" evidence="1">
    <location>
        <begin position="61"/>
        <end position="81"/>
    </location>
</feature>
<evidence type="ECO:0000256" key="1">
    <source>
        <dbReference type="SAM" id="Phobius"/>
    </source>
</evidence>
<evidence type="ECO:0000313" key="2">
    <source>
        <dbReference type="EMBL" id="KRM74228.1"/>
    </source>
</evidence>
<sequence length="229" mass="26946">MIFMTKKLTWIVRITFWLYMLYVYLTVYRQGSFYSFLLLNTFLGYIPIEIAMHMHKTQPKLIYWGLFLLWLLFYPNAPYVITDLFHLARMDPYDPTNGLMSFDLHMWLNFTNLVASAFGCALMGIWSLEHVAQTLQARFKLRGWIPRTSLALILTLAASIGIYVGRFLRLHTAYLFIEPDAVIKQLIAMWNPRMLIFVIFMTIIQLIIWAAIAIGRQLINQYDSQNKLL</sequence>
<keyword evidence="1" id="KW-0812">Transmembrane</keyword>
<organism evidence="2 3">
    <name type="scientific">Ligilactobacillus murinus DSM 20452 = NBRC 14221</name>
    <dbReference type="NCBI Taxonomy" id="1423772"/>
    <lineage>
        <taxon>Bacteria</taxon>
        <taxon>Bacillati</taxon>
        <taxon>Bacillota</taxon>
        <taxon>Bacilli</taxon>
        <taxon>Lactobacillales</taxon>
        <taxon>Lactobacillaceae</taxon>
        <taxon>Ligilactobacillus</taxon>
    </lineage>
</organism>
<keyword evidence="1" id="KW-0472">Membrane</keyword>
<keyword evidence="1" id="KW-1133">Transmembrane helix</keyword>
<dbReference type="Pfam" id="PF07099">
    <property type="entry name" value="DUF1361"/>
    <property type="match status" value="1"/>
</dbReference>
<feature type="transmembrane region" description="Helical" evidence="1">
    <location>
        <begin position="33"/>
        <end position="52"/>
    </location>
</feature>
<dbReference type="EMBL" id="AYYN01000106">
    <property type="protein sequence ID" value="KRM74228.1"/>
    <property type="molecule type" value="Genomic_DNA"/>
</dbReference>
<dbReference type="Proteomes" id="UP000051612">
    <property type="component" value="Unassembled WGS sequence"/>
</dbReference>
<feature type="transmembrane region" description="Helical" evidence="1">
    <location>
        <begin position="194"/>
        <end position="214"/>
    </location>
</feature>
<protein>
    <submittedName>
        <fullName evidence="2">Uncharacterized protein</fullName>
    </submittedName>
</protein>